<dbReference type="Proteomes" id="UP000004221">
    <property type="component" value="Unassembled WGS sequence"/>
</dbReference>
<comment type="caution">
    <text evidence="3">The sequence shown here is derived from an EMBL/GenBank/DDBJ whole genome shotgun (WGS) entry which is preliminary data.</text>
</comment>
<evidence type="ECO:0000313" key="3">
    <source>
        <dbReference type="EMBL" id="CCF83753.1"/>
    </source>
</evidence>
<dbReference type="EMBL" id="CAGS01000189">
    <property type="protein sequence ID" value="CCF83753.1"/>
    <property type="molecule type" value="Genomic_DNA"/>
</dbReference>
<sequence length="154" mass="15819">MMTARKVGIAKYFVGIGVSLLGLLAGAWLMAAPFALGFQVDGDWIKATKIDFWTGIGVAVLALLGLLLFIGSLRGELKAAGIIGVKPAPAAPVEAETPAPTQEQPEIPAQASVTGDEFDRAIASLAATLAADLAERRKMTAGQTGIPYVNGGEG</sequence>
<keyword evidence="4" id="KW-1185">Reference proteome</keyword>
<organism evidence="3 4">
    <name type="scientific">Nitrolancea hollandica Lb</name>
    <dbReference type="NCBI Taxonomy" id="1129897"/>
    <lineage>
        <taxon>Bacteria</taxon>
        <taxon>Pseudomonadati</taxon>
        <taxon>Thermomicrobiota</taxon>
        <taxon>Thermomicrobia</taxon>
        <taxon>Sphaerobacterales</taxon>
        <taxon>Sphaerobacterineae</taxon>
        <taxon>Sphaerobacteraceae</taxon>
        <taxon>Nitrolancea</taxon>
    </lineage>
</organism>
<feature type="transmembrane region" description="Helical" evidence="2">
    <location>
        <begin position="12"/>
        <end position="32"/>
    </location>
</feature>
<dbReference type="AlphaFoldDB" id="I4EGE1"/>
<keyword evidence="2" id="KW-1133">Transmembrane helix</keyword>
<feature type="transmembrane region" description="Helical" evidence="2">
    <location>
        <begin position="52"/>
        <end position="70"/>
    </location>
</feature>
<accession>I4EGE1</accession>
<proteinExistence type="predicted"/>
<gene>
    <name evidence="3" type="ORF">NITHO_2690022</name>
</gene>
<evidence type="ECO:0000256" key="1">
    <source>
        <dbReference type="SAM" id="MobiDB-lite"/>
    </source>
</evidence>
<evidence type="ECO:0000313" key="4">
    <source>
        <dbReference type="Proteomes" id="UP000004221"/>
    </source>
</evidence>
<feature type="compositionally biased region" description="Low complexity" evidence="1">
    <location>
        <begin position="92"/>
        <end position="101"/>
    </location>
</feature>
<keyword evidence="2" id="KW-0472">Membrane</keyword>
<protein>
    <submittedName>
        <fullName evidence="3">Uncharacterized protein</fullName>
    </submittedName>
</protein>
<keyword evidence="2" id="KW-0812">Transmembrane</keyword>
<evidence type="ECO:0000256" key="2">
    <source>
        <dbReference type="SAM" id="Phobius"/>
    </source>
</evidence>
<reference evidence="3 4" key="1">
    <citation type="journal article" date="2012" name="ISME J.">
        <title>Nitrification expanded: discovery, physiology and genomics of a nitrite-oxidizing bacterium from the phylum Chloroflexi.</title>
        <authorList>
            <person name="Sorokin D.Y."/>
            <person name="Lucker S."/>
            <person name="Vejmelkova D."/>
            <person name="Kostrikina N.A."/>
            <person name="Kleerebezem R."/>
            <person name="Rijpstra W.I."/>
            <person name="Damste J.S."/>
            <person name="Le Paslier D."/>
            <person name="Muyzer G."/>
            <person name="Wagner M."/>
            <person name="van Loosdrecht M.C."/>
            <person name="Daims H."/>
        </authorList>
    </citation>
    <scope>NUCLEOTIDE SEQUENCE [LARGE SCALE GENOMIC DNA]</scope>
    <source>
        <strain evidence="4">none</strain>
    </source>
</reference>
<name>I4EGE1_9BACT</name>
<feature type="region of interest" description="Disordered" evidence="1">
    <location>
        <begin position="92"/>
        <end position="111"/>
    </location>
</feature>